<name>A0A8J2YT40_9PROT</name>
<reference evidence="1" key="2">
    <citation type="submission" date="2020-09" db="EMBL/GenBank/DDBJ databases">
        <authorList>
            <person name="Sun Q."/>
            <person name="Zhou Y."/>
        </authorList>
    </citation>
    <scope>NUCLEOTIDE SEQUENCE</scope>
    <source>
        <strain evidence="1">CGMCC 1.15725</strain>
    </source>
</reference>
<proteinExistence type="predicted"/>
<reference evidence="1" key="1">
    <citation type="journal article" date="2014" name="Int. J. Syst. Evol. Microbiol.">
        <title>Complete genome sequence of Corynebacterium casei LMG S-19264T (=DSM 44701T), isolated from a smear-ripened cheese.</title>
        <authorList>
            <consortium name="US DOE Joint Genome Institute (JGI-PGF)"/>
            <person name="Walter F."/>
            <person name="Albersmeier A."/>
            <person name="Kalinowski J."/>
            <person name="Ruckert C."/>
        </authorList>
    </citation>
    <scope>NUCLEOTIDE SEQUENCE</scope>
    <source>
        <strain evidence="1">CGMCC 1.15725</strain>
    </source>
</reference>
<sequence length="108" mass="11727">MSTPKYDLYTFVAGEALESGKPFQLRCNCGGTVTILPPMQEESVYCPSCEAHIKALCLEGDPGYVIGLGTDGKPTLMDVQGSKATPSHLLTEERRREILANIPVNAER</sequence>
<organism evidence="1 2">
    <name type="scientific">Aliidongia dinghuensis</name>
    <dbReference type="NCBI Taxonomy" id="1867774"/>
    <lineage>
        <taxon>Bacteria</taxon>
        <taxon>Pseudomonadati</taxon>
        <taxon>Pseudomonadota</taxon>
        <taxon>Alphaproteobacteria</taxon>
        <taxon>Rhodospirillales</taxon>
        <taxon>Dongiaceae</taxon>
        <taxon>Aliidongia</taxon>
    </lineage>
</organism>
<accession>A0A8J2YT40</accession>
<dbReference type="Proteomes" id="UP000646365">
    <property type="component" value="Unassembled WGS sequence"/>
</dbReference>
<evidence type="ECO:0000313" key="1">
    <source>
        <dbReference type="EMBL" id="GGF18040.1"/>
    </source>
</evidence>
<protein>
    <submittedName>
        <fullName evidence="1">Uncharacterized protein</fullName>
    </submittedName>
</protein>
<evidence type="ECO:0000313" key="2">
    <source>
        <dbReference type="Proteomes" id="UP000646365"/>
    </source>
</evidence>
<comment type="caution">
    <text evidence="1">The sequence shown here is derived from an EMBL/GenBank/DDBJ whole genome shotgun (WGS) entry which is preliminary data.</text>
</comment>
<dbReference type="AlphaFoldDB" id="A0A8J2YT40"/>
<dbReference type="EMBL" id="BMJQ01000006">
    <property type="protein sequence ID" value="GGF18040.1"/>
    <property type="molecule type" value="Genomic_DNA"/>
</dbReference>
<keyword evidence="2" id="KW-1185">Reference proteome</keyword>
<gene>
    <name evidence="1" type="ORF">GCM10011611_24850</name>
</gene>